<comment type="subunit">
    <text evidence="10">Homotetramer; disulfide-linked.</text>
</comment>
<keyword evidence="9" id="KW-0325">Glycoprotein</keyword>
<dbReference type="InterPro" id="IPR009048">
    <property type="entry name" value="A-macroglobulin_rcpt-bd"/>
</dbReference>
<evidence type="ECO:0000256" key="3">
    <source>
        <dbReference type="ARBA" id="ARBA00022525"/>
    </source>
</evidence>
<dbReference type="Pfam" id="PF17789">
    <property type="entry name" value="MG4"/>
    <property type="match status" value="1"/>
</dbReference>
<dbReference type="SUPFAM" id="SSF48239">
    <property type="entry name" value="Terpenoid cyclases/Protein prenyltransferases"/>
    <property type="match status" value="1"/>
</dbReference>
<dbReference type="FunFam" id="1.50.10.20:FF:000001">
    <property type="entry name" value="CD109 isoform 1"/>
    <property type="match status" value="1"/>
</dbReference>
<dbReference type="Pfam" id="PF07703">
    <property type="entry name" value="A2M_BRD"/>
    <property type="match status" value="1"/>
</dbReference>
<evidence type="ECO:0000256" key="8">
    <source>
        <dbReference type="ARBA" id="ARBA00023157"/>
    </source>
</evidence>
<proteinExistence type="inferred from homology"/>
<evidence type="ECO:0000259" key="12">
    <source>
        <dbReference type="SMART" id="SM01359"/>
    </source>
</evidence>
<dbReference type="GO" id="GO:0019959">
    <property type="term" value="F:interleukin-8 binding"/>
    <property type="evidence" value="ECO:0007669"/>
    <property type="project" value="Ensembl"/>
</dbReference>
<dbReference type="KEGG" id="mdo:100619502"/>
<dbReference type="Gene3D" id="1.50.10.20">
    <property type="match status" value="1"/>
</dbReference>
<dbReference type="Bgee" id="ENSMODG00000017988">
    <property type="expression patterns" value="Expressed in liver and 19 other cell types or tissues"/>
</dbReference>
<sequence>MGKDWLLHAGLVLWLLTLVTGINGEPHYMVLVPSLLQTGITQKACLFMNHLNESVTASATLEFIRPAANGSTIFTHQVNTKDAFLCLPFKIPRLSSSSEVAFFTVQVMGPTQTFNKRKTVLVKNPRSLVFMQTDKPIYKPKQQVRFRIVAVDENFHPQNETFPLVYVEDPQRNRIMQWQNLNLERGLKQQSFTLSSEPIYGSYKVVVEKSGRKISRFFTVDEFVLPKFEVQVKMPKKIIITDEDLTVSVCGKYTYGEPVSGLATVKVCRKYSQNYGCYGKESESICEEFSKQLDGSGCTSQKLKTKVFQLKKDDLQMSLQTTAKITEDGTEVELTGTGSSEITDVISKVSFVNVDSHYRHGLPFFGQVLLVDGKDAPIPNEVIYITLIESNGDFVKNYTTNDQGLVQFSFDTDNYTSPSIRLLAKHKDEMQCFGYMWRRAQYRSTQHTVKHVFSLSKSYIYIEPIFDTLACGQNQNIQVHYILNQQTLKELEELTFYYLVMAKGFIVRSGTLVQPVKPSNVKGTFSLSFLVETAIAPIARVLVYTILPNGEIIADSKKFNIETCFANKVNLSFSPPKSLPSTVTHLKVKASPQSLCALRAVDESILLLHPEKELTSNSLYELLSVKDLTGFPQGVKGHDEDAGECVHFKNILIDGVSYAPVMNNEEDDTYNFLKEMGLKVFTNAKVKKPHLCLSHPPVAYLSYDRPVPVAGVIAGGEGDFRHSARYSANNRIVQEQQDSSVETVRKHFPETWIWNLVVPDSTGEIDVAMKVPDTITKWKAGAFCLSDNTGFGLSPPISLIAFKPFFVSLTLPYSVIRGEAFTLKATVFNYLPHCIRVKVQLKDSSTFEAVPKEKNGESHCICGSNHQTFSWAVTPKSLGKMAFSTSAEAVESQELCHNEKAIVPESGKKDTVIRDLLVEPEGIEKEEAFNSMLCPTDTELSEKISLKLPPSVVDGSARAYFSVLGDILGSAIQDTQNLLKMPYGCGEQNMALFAPNIYVLNYLNETHQLTPEIKAKAIGFLQSGYQRQLNYKHADGSYSTFRHNEGNTWLTAFVLKSFAQARSHIFIDEAHIQASLLWLSQQQKENGCFRSSGSLLNNALKGGVEDEFMLSAYITIALLEANLAVTHSVVRNALFCLETGWNTQQNEVQGNNVYTKALLAYAFALAGNEAKRKELLAALDRDAVKKDNSVHWERPARPQAPAGVYSYHSPAPSAEVEMTSYVLLAFLTGRPAPSPEDLIVASSIVNWLAKQHNAHGGFSSAQDTVIALQAISRYATLTYSKHEKSVEVTVQSSGDFSQKFQVDSANLLLLQQISLPEVPGEYTASVKGKGCVYLKTSLRYNVHIKKEESPFHLQVQTVPPTCDSAKAHKTFQISFNVSYEGNRPSSNMAIIDVKMVSGFIPEKSSVKMLVRSGYLSKTEVTSNHVLLYAEKLTNETLSFSFAVTQDIPVRDLKPAVVEIYDYYEPNEKAFAEYQAPCSTDSNHGNA</sequence>
<evidence type="ECO:0000259" key="13">
    <source>
        <dbReference type="SMART" id="SM01360"/>
    </source>
</evidence>
<dbReference type="SMART" id="SM01359">
    <property type="entry name" value="A2M_N_2"/>
    <property type="match status" value="1"/>
</dbReference>
<dbReference type="STRING" id="13616.ENSMODP00000022434"/>
<dbReference type="InterPro" id="IPR011625">
    <property type="entry name" value="A2M_N_BRD"/>
</dbReference>
<dbReference type="GO" id="GO:0048306">
    <property type="term" value="F:calcium-dependent protein binding"/>
    <property type="evidence" value="ECO:0007669"/>
    <property type="project" value="Ensembl"/>
</dbReference>
<dbReference type="Pfam" id="PF17791">
    <property type="entry name" value="MG3"/>
    <property type="match status" value="1"/>
</dbReference>
<dbReference type="Pfam" id="PF00207">
    <property type="entry name" value="A2M"/>
    <property type="match status" value="1"/>
</dbReference>
<dbReference type="SMART" id="SM01361">
    <property type="entry name" value="A2M_recep"/>
    <property type="match status" value="1"/>
</dbReference>
<dbReference type="GeneID" id="100619502"/>
<evidence type="ECO:0000256" key="1">
    <source>
        <dbReference type="ARBA" id="ARBA00004613"/>
    </source>
</evidence>
<evidence type="ECO:0000256" key="7">
    <source>
        <dbReference type="ARBA" id="ARBA00022966"/>
    </source>
</evidence>
<dbReference type="GO" id="GO:0004867">
    <property type="term" value="F:serine-type endopeptidase inhibitor activity"/>
    <property type="evidence" value="ECO:0007669"/>
    <property type="project" value="UniProtKB-KW"/>
</dbReference>
<accession>F7B8I0</accession>
<feature type="domain" description="Alpha-2-macroglobulin bait region" evidence="12">
    <location>
        <begin position="460"/>
        <end position="608"/>
    </location>
</feature>
<dbReference type="InterPro" id="IPR040839">
    <property type="entry name" value="MG4"/>
</dbReference>
<dbReference type="FunFam" id="2.60.40.1930:FF:000001">
    <property type="entry name" value="CD109 isoform 3"/>
    <property type="match status" value="1"/>
</dbReference>
<dbReference type="InterPro" id="IPR014756">
    <property type="entry name" value="Ig_E-set"/>
</dbReference>
<evidence type="ECO:0000259" key="14">
    <source>
        <dbReference type="SMART" id="SM01361"/>
    </source>
</evidence>
<dbReference type="FunFam" id="2.60.40.10:FF:000312">
    <property type="entry name" value="Alpha-2-macroglobulin like 1"/>
    <property type="match status" value="1"/>
</dbReference>
<dbReference type="InterPro" id="IPR019742">
    <property type="entry name" value="MacrogloblnA2_CS"/>
</dbReference>
<keyword evidence="4" id="KW-0646">Protease inhibitor</keyword>
<dbReference type="GeneTree" id="ENSGT00940000154904"/>
<dbReference type="GO" id="GO:0005615">
    <property type="term" value="C:extracellular space"/>
    <property type="evidence" value="ECO:0007669"/>
    <property type="project" value="InterPro"/>
</dbReference>
<dbReference type="InParanoid" id="F7B8I0"/>
<dbReference type="InterPro" id="IPR011626">
    <property type="entry name" value="Alpha-macroglobulin_TED"/>
</dbReference>
<dbReference type="GO" id="GO:0002020">
    <property type="term" value="F:protease binding"/>
    <property type="evidence" value="ECO:0007669"/>
    <property type="project" value="Ensembl"/>
</dbReference>
<dbReference type="FunCoup" id="F7B8I0">
    <property type="interactions" value="217"/>
</dbReference>
<dbReference type="HOGENOM" id="CLU_001634_0_1_1"/>
<dbReference type="GO" id="GO:0019966">
    <property type="term" value="F:interleukin-1 binding"/>
    <property type="evidence" value="ECO:0007669"/>
    <property type="project" value="Ensembl"/>
</dbReference>
<evidence type="ECO:0000256" key="2">
    <source>
        <dbReference type="ARBA" id="ARBA00010952"/>
    </source>
</evidence>
<dbReference type="SMART" id="SM01360">
    <property type="entry name" value="A2M"/>
    <property type="match status" value="1"/>
</dbReference>
<dbReference type="Pfam" id="PF01835">
    <property type="entry name" value="MG2"/>
    <property type="match status" value="1"/>
</dbReference>
<dbReference type="SMART" id="SM01419">
    <property type="entry name" value="Thiol-ester_cl"/>
    <property type="match status" value="1"/>
</dbReference>
<evidence type="ECO:0000256" key="11">
    <source>
        <dbReference type="SAM" id="SignalP"/>
    </source>
</evidence>
<dbReference type="PANTHER" id="PTHR11412:SF165">
    <property type="entry name" value="ALPHA-2-MACROGLOBULIN"/>
    <property type="match status" value="1"/>
</dbReference>
<protein>
    <submittedName>
        <fullName evidence="15">Alpha-2-macroglobulin</fullName>
    </submittedName>
</protein>
<keyword evidence="16" id="KW-1185">Reference proteome</keyword>
<comment type="similarity">
    <text evidence="2">Belongs to the protease inhibitor I39 (alpha-2-macroglobulin) family.</text>
</comment>
<dbReference type="PROSITE" id="PS00477">
    <property type="entry name" value="ALPHA_2_MACROGLOBULIN"/>
    <property type="match status" value="1"/>
</dbReference>
<dbReference type="InterPro" id="IPR013783">
    <property type="entry name" value="Ig-like_fold"/>
</dbReference>
<dbReference type="GO" id="GO:0005102">
    <property type="term" value="F:signaling receptor binding"/>
    <property type="evidence" value="ECO:0007669"/>
    <property type="project" value="Ensembl"/>
</dbReference>
<dbReference type="PANTHER" id="PTHR11412">
    <property type="entry name" value="MACROGLOBULIN / COMPLEMENT"/>
    <property type="match status" value="1"/>
</dbReference>
<keyword evidence="6" id="KW-0722">Serine protease inhibitor</keyword>
<gene>
    <name evidence="15" type="primary">A2M</name>
</gene>
<dbReference type="Gene3D" id="2.60.40.1930">
    <property type="match status" value="2"/>
</dbReference>
<organism evidence="15 16">
    <name type="scientific">Monodelphis domestica</name>
    <name type="common">Gray short-tailed opossum</name>
    <dbReference type="NCBI Taxonomy" id="13616"/>
    <lineage>
        <taxon>Eukaryota</taxon>
        <taxon>Metazoa</taxon>
        <taxon>Chordata</taxon>
        <taxon>Craniata</taxon>
        <taxon>Vertebrata</taxon>
        <taxon>Euteleostomi</taxon>
        <taxon>Mammalia</taxon>
        <taxon>Metatheria</taxon>
        <taxon>Didelphimorphia</taxon>
        <taxon>Didelphidae</taxon>
        <taxon>Monodelphis</taxon>
    </lineage>
</organism>
<keyword evidence="8" id="KW-1015">Disulfide bond</keyword>
<dbReference type="InterPro" id="IPR002890">
    <property type="entry name" value="MG2"/>
</dbReference>
<dbReference type="CDD" id="cd02897">
    <property type="entry name" value="A2M_2"/>
    <property type="match status" value="1"/>
</dbReference>
<feature type="domain" description="Alpha-macroglobulin receptor-binding" evidence="14">
    <location>
        <begin position="1386"/>
        <end position="1473"/>
    </location>
</feature>
<dbReference type="InterPro" id="IPR041555">
    <property type="entry name" value="MG3"/>
</dbReference>
<reference evidence="15 16" key="1">
    <citation type="journal article" date="2007" name="Nature">
        <title>Genome of the marsupial Monodelphis domestica reveals innovation in non-coding sequences.</title>
        <authorList>
            <person name="Mikkelsen T.S."/>
            <person name="Wakefield M.J."/>
            <person name="Aken B."/>
            <person name="Amemiya C.T."/>
            <person name="Chang J.L."/>
            <person name="Duke S."/>
            <person name="Garber M."/>
            <person name="Gentles A.J."/>
            <person name="Goodstadt L."/>
            <person name="Heger A."/>
            <person name="Jurka J."/>
            <person name="Kamal M."/>
            <person name="Mauceli E."/>
            <person name="Searle S.M."/>
            <person name="Sharpe T."/>
            <person name="Baker M.L."/>
            <person name="Batzer M.A."/>
            <person name="Benos P.V."/>
            <person name="Belov K."/>
            <person name="Clamp M."/>
            <person name="Cook A."/>
            <person name="Cuff J."/>
            <person name="Das R."/>
            <person name="Davidow L."/>
            <person name="Deakin J.E."/>
            <person name="Fazzari M.J."/>
            <person name="Glass J.L."/>
            <person name="Grabherr M."/>
            <person name="Greally J.M."/>
            <person name="Gu W."/>
            <person name="Hore T.A."/>
            <person name="Huttley G.A."/>
            <person name="Kleber M."/>
            <person name="Jirtle R.L."/>
            <person name="Koina E."/>
            <person name="Lee J.T."/>
            <person name="Mahony S."/>
            <person name="Marra M.A."/>
            <person name="Miller R.D."/>
            <person name="Nicholls R.D."/>
            <person name="Oda M."/>
            <person name="Papenfuss A.T."/>
            <person name="Parra Z.E."/>
            <person name="Pollock D.D."/>
            <person name="Ray D.A."/>
            <person name="Schein J.E."/>
            <person name="Speed T.P."/>
            <person name="Thompson K."/>
            <person name="VandeBerg J.L."/>
            <person name="Wade C.M."/>
            <person name="Walker J.A."/>
            <person name="Waters P.D."/>
            <person name="Webber C."/>
            <person name="Weidman J.R."/>
            <person name="Xie X."/>
            <person name="Zody M.C."/>
            <person name="Baldwin J."/>
            <person name="Abdouelleil A."/>
            <person name="Abdulkadir J."/>
            <person name="Abebe A."/>
            <person name="Abera B."/>
            <person name="Abreu J."/>
            <person name="Acer S.C."/>
            <person name="Aftuck L."/>
            <person name="Alexander A."/>
            <person name="An P."/>
            <person name="Anderson E."/>
            <person name="Anderson S."/>
            <person name="Arachi H."/>
            <person name="Azer M."/>
            <person name="Bachantsang P."/>
            <person name="Barry A."/>
            <person name="Bayul T."/>
            <person name="Berlin A."/>
            <person name="Bessette D."/>
            <person name="Bloom T."/>
            <person name="Bloom T."/>
            <person name="Boguslavskiy L."/>
            <person name="Bonnet C."/>
            <person name="Boukhgalter B."/>
            <person name="Bourzgui I."/>
            <person name="Brown A."/>
            <person name="Cahill P."/>
            <person name="Channer S."/>
            <person name="Cheshatsang Y."/>
            <person name="Chuda L."/>
            <person name="Citroen M."/>
            <person name="Collymore A."/>
            <person name="Cooke P."/>
            <person name="Costello M."/>
            <person name="D'Aco K."/>
            <person name="Daza R."/>
            <person name="De Haan G."/>
            <person name="DeGray S."/>
            <person name="DeMaso C."/>
            <person name="Dhargay N."/>
            <person name="Dooley K."/>
            <person name="Dooley E."/>
            <person name="Doricent M."/>
            <person name="Dorje P."/>
            <person name="Dorjee K."/>
            <person name="Dupes A."/>
            <person name="Elong R."/>
            <person name="Falk J."/>
            <person name="Farina A."/>
            <person name="Faro S."/>
            <person name="Ferguson D."/>
            <person name="Fisher S."/>
            <person name="Foley C.D."/>
            <person name="Franke A."/>
            <person name="Friedrich D."/>
            <person name="Gadbois L."/>
            <person name="Gearin G."/>
            <person name="Gearin C.R."/>
            <person name="Giannoukos G."/>
            <person name="Goode T."/>
            <person name="Graham J."/>
            <person name="Grandbois E."/>
            <person name="Grewal S."/>
            <person name="Gyaltsen K."/>
            <person name="Hafez N."/>
            <person name="Hagos B."/>
            <person name="Hall J."/>
            <person name="Henson C."/>
            <person name="Hollinger A."/>
            <person name="Honan T."/>
            <person name="Huard M.D."/>
            <person name="Hughes L."/>
            <person name="Hurhula B."/>
            <person name="Husby M.E."/>
            <person name="Kamat A."/>
            <person name="Kanga B."/>
            <person name="Kashin S."/>
            <person name="Khazanovich D."/>
            <person name="Kisner P."/>
            <person name="Lance K."/>
            <person name="Lara M."/>
            <person name="Lee W."/>
            <person name="Lennon N."/>
            <person name="Letendre F."/>
            <person name="LeVine R."/>
            <person name="Lipovsky A."/>
            <person name="Liu X."/>
            <person name="Liu J."/>
            <person name="Liu S."/>
            <person name="Lokyitsang T."/>
            <person name="Lokyitsang Y."/>
            <person name="Lubonja R."/>
            <person name="Lui A."/>
            <person name="MacDonald P."/>
            <person name="Magnisalis V."/>
            <person name="Maru K."/>
            <person name="Matthews C."/>
            <person name="McCusker W."/>
            <person name="McDonough S."/>
            <person name="Mehta T."/>
            <person name="Meldrim J."/>
            <person name="Meneus L."/>
            <person name="Mihai O."/>
            <person name="Mihalev A."/>
            <person name="Mihova T."/>
            <person name="Mittelman R."/>
            <person name="Mlenga V."/>
            <person name="Montmayeur A."/>
            <person name="Mulrain L."/>
            <person name="Navidi A."/>
            <person name="Naylor J."/>
            <person name="Negash T."/>
            <person name="Nguyen T."/>
            <person name="Nguyen N."/>
            <person name="Nicol R."/>
            <person name="Norbu C."/>
            <person name="Norbu N."/>
            <person name="Novod N."/>
            <person name="O'Neill B."/>
            <person name="Osman S."/>
            <person name="Markiewicz E."/>
            <person name="Oyono O.L."/>
            <person name="Patti C."/>
            <person name="Phunkhang P."/>
            <person name="Pierre F."/>
            <person name="Priest M."/>
            <person name="Raghuraman S."/>
            <person name="Rege F."/>
            <person name="Reyes R."/>
            <person name="Rise C."/>
            <person name="Rogov P."/>
            <person name="Ross K."/>
            <person name="Ryan E."/>
            <person name="Settipalli S."/>
            <person name="Shea T."/>
            <person name="Sherpa N."/>
            <person name="Shi L."/>
            <person name="Shih D."/>
            <person name="Sparrow T."/>
            <person name="Spaulding J."/>
            <person name="Stalker J."/>
            <person name="Stange-Thomann N."/>
            <person name="Stavropoulos S."/>
            <person name="Stone C."/>
            <person name="Strader C."/>
            <person name="Tesfaye S."/>
            <person name="Thomson T."/>
            <person name="Thoulutsang Y."/>
            <person name="Thoulutsang D."/>
            <person name="Topham K."/>
            <person name="Topping I."/>
            <person name="Tsamla T."/>
            <person name="Vassiliev H."/>
            <person name="Vo A."/>
            <person name="Wangchuk T."/>
            <person name="Wangdi T."/>
            <person name="Weiand M."/>
            <person name="Wilkinson J."/>
            <person name="Wilson A."/>
            <person name="Yadav S."/>
            <person name="Young G."/>
            <person name="Yu Q."/>
            <person name="Zembek L."/>
            <person name="Zhong D."/>
            <person name="Zimmer A."/>
            <person name="Zwirko Z."/>
            <person name="Jaffe D.B."/>
            <person name="Alvarez P."/>
            <person name="Brockman W."/>
            <person name="Butler J."/>
            <person name="Chin C."/>
            <person name="Gnerre S."/>
            <person name="MacCallum I."/>
            <person name="Graves J.A."/>
            <person name="Ponting C.P."/>
            <person name="Breen M."/>
            <person name="Samollow P.B."/>
            <person name="Lander E.S."/>
            <person name="Lindblad-Toh K."/>
        </authorList>
    </citation>
    <scope>NUCLEOTIDE SEQUENCE [LARGE SCALE GENOMIC DNA]</scope>
</reference>
<keyword evidence="7" id="KW-0882">Thioester bond</keyword>
<dbReference type="GO" id="GO:0043120">
    <property type="term" value="F:tumor necrosis factor binding"/>
    <property type="evidence" value="ECO:0007669"/>
    <property type="project" value="Ensembl"/>
</dbReference>
<reference evidence="15" key="2">
    <citation type="submission" date="2025-08" db="UniProtKB">
        <authorList>
            <consortium name="Ensembl"/>
        </authorList>
    </citation>
    <scope>IDENTIFICATION</scope>
</reference>
<evidence type="ECO:0000313" key="16">
    <source>
        <dbReference type="Proteomes" id="UP000002280"/>
    </source>
</evidence>
<feature type="domain" description="Alpha-2-macroglobulin" evidence="13">
    <location>
        <begin position="751"/>
        <end position="841"/>
    </location>
</feature>
<feature type="chain" id="PRO_5003348455" evidence="11">
    <location>
        <begin position="25"/>
        <end position="1486"/>
    </location>
</feature>
<dbReference type="FunFam" id="2.60.40.1930:FF:000002">
    <property type="entry name" value="PZP, alpha-2-macroglobulin like"/>
    <property type="match status" value="1"/>
</dbReference>
<evidence type="ECO:0000313" key="15">
    <source>
        <dbReference type="Ensembl" id="ENSMODP00000022434.3"/>
    </source>
</evidence>
<dbReference type="Gene3D" id="2.60.40.10">
    <property type="entry name" value="Immunoglobulins"/>
    <property type="match status" value="2"/>
</dbReference>
<dbReference type="Pfam" id="PF07678">
    <property type="entry name" value="TED_complement"/>
    <property type="match status" value="1"/>
</dbReference>
<dbReference type="SUPFAM" id="SSF81296">
    <property type="entry name" value="E set domains"/>
    <property type="match status" value="1"/>
</dbReference>
<dbReference type="Pfam" id="PF07677">
    <property type="entry name" value="A2M_recep"/>
    <property type="match status" value="1"/>
</dbReference>
<name>F7B8I0_MONDO</name>
<dbReference type="Gene3D" id="2.20.130.20">
    <property type="match status" value="1"/>
</dbReference>
<dbReference type="MEROPS" id="I39.001"/>
<dbReference type="Gene3D" id="2.60.40.690">
    <property type="entry name" value="Alpha-macroglobulin, receptor-binding domain"/>
    <property type="match status" value="1"/>
</dbReference>
<comment type="subcellular location">
    <subcellularLocation>
        <location evidence="1">Secreted</location>
    </subcellularLocation>
</comment>
<dbReference type="Gene3D" id="2.60.120.1540">
    <property type="match status" value="1"/>
</dbReference>
<feature type="signal peptide" evidence="11">
    <location>
        <begin position="1"/>
        <end position="24"/>
    </location>
</feature>
<dbReference type="OMA" id="HVNRTEV"/>
<dbReference type="OrthoDB" id="9998011at2759"/>
<reference evidence="15" key="3">
    <citation type="submission" date="2025-09" db="UniProtKB">
        <authorList>
            <consortium name="Ensembl"/>
        </authorList>
    </citation>
    <scope>IDENTIFICATION</scope>
</reference>
<keyword evidence="5 11" id="KW-0732">Signal</keyword>
<dbReference type="InterPro" id="IPR047565">
    <property type="entry name" value="Alpha-macroglob_thiol-ester_cl"/>
</dbReference>
<dbReference type="eggNOG" id="KOG1366">
    <property type="taxonomic scope" value="Eukaryota"/>
</dbReference>
<dbReference type="InterPro" id="IPR050473">
    <property type="entry name" value="A2M/Complement_sys"/>
</dbReference>
<evidence type="ECO:0000256" key="6">
    <source>
        <dbReference type="ARBA" id="ARBA00022900"/>
    </source>
</evidence>
<keyword evidence="3" id="KW-0964">Secreted</keyword>
<evidence type="ECO:0000256" key="9">
    <source>
        <dbReference type="ARBA" id="ARBA00023180"/>
    </source>
</evidence>
<dbReference type="CTD" id="2"/>
<dbReference type="InterPro" id="IPR001599">
    <property type="entry name" value="Macroglobln_a2"/>
</dbReference>
<dbReference type="InterPro" id="IPR008930">
    <property type="entry name" value="Terpenoid_cyclase/PrenylTrfase"/>
</dbReference>
<evidence type="ECO:0000256" key="5">
    <source>
        <dbReference type="ARBA" id="ARBA00022729"/>
    </source>
</evidence>
<dbReference type="InterPro" id="IPR041813">
    <property type="entry name" value="A2M_TED"/>
</dbReference>
<dbReference type="Proteomes" id="UP000002280">
    <property type="component" value="Chromosome 8"/>
</dbReference>
<dbReference type="Ensembl" id="ENSMODT00000022824.4">
    <property type="protein sequence ID" value="ENSMODP00000022434.3"/>
    <property type="gene ID" value="ENSMODG00000017988.4"/>
</dbReference>
<dbReference type="SUPFAM" id="SSF49410">
    <property type="entry name" value="Alpha-macroglobulin receptor domain"/>
    <property type="match status" value="1"/>
</dbReference>
<evidence type="ECO:0000256" key="4">
    <source>
        <dbReference type="ARBA" id="ARBA00022690"/>
    </source>
</evidence>
<dbReference type="GO" id="GO:0001869">
    <property type="term" value="P:negative regulation of complement activation, lectin pathway"/>
    <property type="evidence" value="ECO:0007669"/>
    <property type="project" value="Ensembl"/>
</dbReference>
<dbReference type="InterPro" id="IPR036595">
    <property type="entry name" value="A-macroglobulin_rcpt-bd_sf"/>
</dbReference>
<evidence type="ECO:0000256" key="10">
    <source>
        <dbReference type="ARBA" id="ARBA00038769"/>
    </source>
</evidence>
<dbReference type="Gene3D" id="2.60.40.1940">
    <property type="match status" value="1"/>
</dbReference>